<dbReference type="InterPro" id="IPR052442">
    <property type="entry name" value="Env_Response_Regulator"/>
</dbReference>
<feature type="domain" description="Bromo" evidence="10">
    <location>
        <begin position="81"/>
        <end position="153"/>
    </location>
</feature>
<evidence type="ECO:0000259" key="10">
    <source>
        <dbReference type="PROSITE" id="PS50014"/>
    </source>
</evidence>
<dbReference type="Pfam" id="PF00439">
    <property type="entry name" value="Bromodomain"/>
    <property type="match status" value="1"/>
</dbReference>
<evidence type="ECO:0000256" key="9">
    <source>
        <dbReference type="SAM" id="MobiDB-lite"/>
    </source>
</evidence>
<evidence type="ECO:0000313" key="12">
    <source>
        <dbReference type="Proteomes" id="UP000237105"/>
    </source>
</evidence>
<accession>A0A2P5C0L8</accession>
<keyword evidence="6" id="KW-0539">Nucleus</keyword>
<dbReference type="InterPro" id="IPR036427">
    <property type="entry name" value="Bromodomain-like_sf"/>
</dbReference>
<keyword evidence="12" id="KW-1185">Reference proteome</keyword>
<keyword evidence="2" id="KW-0805">Transcription regulation</keyword>
<keyword evidence="5" id="KW-0804">Transcription</keyword>
<proteinExistence type="predicted"/>
<protein>
    <submittedName>
        <fullName evidence="11">Bromodomain containing protein</fullName>
    </submittedName>
</protein>
<dbReference type="GO" id="GO:0005634">
    <property type="term" value="C:nucleus"/>
    <property type="evidence" value="ECO:0007669"/>
    <property type="project" value="UniProtKB-SubCell"/>
</dbReference>
<dbReference type="Gene3D" id="1.20.920.10">
    <property type="entry name" value="Bromodomain-like"/>
    <property type="match status" value="1"/>
</dbReference>
<comment type="caution">
    <text evidence="11">The sequence shown here is derived from an EMBL/GenBank/DDBJ whole genome shotgun (WGS) entry which is preliminary data.</text>
</comment>
<evidence type="ECO:0000256" key="4">
    <source>
        <dbReference type="ARBA" id="ARBA00023117"/>
    </source>
</evidence>
<dbReference type="SMART" id="SM00297">
    <property type="entry name" value="BROMO"/>
    <property type="match status" value="1"/>
</dbReference>
<feature type="coiled-coil region" evidence="8">
    <location>
        <begin position="403"/>
        <end position="460"/>
    </location>
</feature>
<dbReference type="PANTHER" id="PTHR46136:SF19">
    <property type="entry name" value="TRANSCRIPTION FACTOR GTE12"/>
    <property type="match status" value="1"/>
</dbReference>
<dbReference type="PRINTS" id="PR00503">
    <property type="entry name" value="BROMODOMAIN"/>
</dbReference>
<dbReference type="InterPro" id="IPR001487">
    <property type="entry name" value="Bromodomain"/>
</dbReference>
<name>A0A2P5C0L8_PARAD</name>
<keyword evidence="3 8" id="KW-0175">Coiled coil</keyword>
<feature type="compositionally biased region" description="Polar residues" evidence="9">
    <location>
        <begin position="335"/>
        <end position="348"/>
    </location>
</feature>
<gene>
    <name evidence="11" type="ORF">PanWU01x14_193540</name>
</gene>
<evidence type="ECO:0000256" key="3">
    <source>
        <dbReference type="ARBA" id="ARBA00023054"/>
    </source>
</evidence>
<evidence type="ECO:0000256" key="6">
    <source>
        <dbReference type="ARBA" id="ARBA00023242"/>
    </source>
</evidence>
<reference evidence="12" key="1">
    <citation type="submission" date="2016-06" db="EMBL/GenBank/DDBJ databases">
        <title>Parallel loss of symbiosis genes in relatives of nitrogen-fixing non-legume Parasponia.</title>
        <authorList>
            <person name="Van Velzen R."/>
            <person name="Holmer R."/>
            <person name="Bu F."/>
            <person name="Rutten L."/>
            <person name="Van Zeijl A."/>
            <person name="Liu W."/>
            <person name="Santuari L."/>
            <person name="Cao Q."/>
            <person name="Sharma T."/>
            <person name="Shen D."/>
            <person name="Roswanjaya Y."/>
            <person name="Wardhani T."/>
            <person name="Kalhor M.S."/>
            <person name="Jansen J."/>
            <person name="Van den Hoogen J."/>
            <person name="Gungor B."/>
            <person name="Hartog M."/>
            <person name="Hontelez J."/>
            <person name="Verver J."/>
            <person name="Yang W.-C."/>
            <person name="Schijlen E."/>
            <person name="Repin R."/>
            <person name="Schilthuizen M."/>
            <person name="Schranz E."/>
            <person name="Heidstra R."/>
            <person name="Miyata K."/>
            <person name="Fedorova E."/>
            <person name="Kohlen W."/>
            <person name="Bisseling T."/>
            <person name="Smit S."/>
            <person name="Geurts R."/>
        </authorList>
    </citation>
    <scope>NUCLEOTIDE SEQUENCE [LARGE SCALE GENOMIC DNA]</scope>
    <source>
        <strain evidence="12">cv. WU1-14</strain>
    </source>
</reference>
<evidence type="ECO:0000256" key="1">
    <source>
        <dbReference type="ARBA" id="ARBA00004123"/>
    </source>
</evidence>
<dbReference type="EMBL" id="JXTB01000192">
    <property type="protein sequence ID" value="PON54613.1"/>
    <property type="molecule type" value="Genomic_DNA"/>
</dbReference>
<dbReference type="OrthoDB" id="21449at2759"/>
<dbReference type="Proteomes" id="UP000237105">
    <property type="component" value="Unassembled WGS sequence"/>
</dbReference>
<evidence type="ECO:0000313" key="11">
    <source>
        <dbReference type="EMBL" id="PON54613.1"/>
    </source>
</evidence>
<evidence type="ECO:0000256" key="7">
    <source>
        <dbReference type="PROSITE-ProRule" id="PRU00035"/>
    </source>
</evidence>
<feature type="compositionally biased region" description="Polar residues" evidence="9">
    <location>
        <begin position="184"/>
        <end position="202"/>
    </location>
</feature>
<dbReference type="AlphaFoldDB" id="A0A2P5C0L8"/>
<feature type="compositionally biased region" description="Basic and acidic residues" evidence="9">
    <location>
        <begin position="210"/>
        <end position="220"/>
    </location>
</feature>
<feature type="region of interest" description="Disordered" evidence="9">
    <location>
        <begin position="178"/>
        <end position="220"/>
    </location>
</feature>
<organism evidence="11 12">
    <name type="scientific">Parasponia andersonii</name>
    <name type="common">Sponia andersonii</name>
    <dbReference type="NCBI Taxonomy" id="3476"/>
    <lineage>
        <taxon>Eukaryota</taxon>
        <taxon>Viridiplantae</taxon>
        <taxon>Streptophyta</taxon>
        <taxon>Embryophyta</taxon>
        <taxon>Tracheophyta</taxon>
        <taxon>Spermatophyta</taxon>
        <taxon>Magnoliopsida</taxon>
        <taxon>eudicotyledons</taxon>
        <taxon>Gunneridae</taxon>
        <taxon>Pentapetalae</taxon>
        <taxon>rosids</taxon>
        <taxon>fabids</taxon>
        <taxon>Rosales</taxon>
        <taxon>Cannabaceae</taxon>
        <taxon>Parasponia</taxon>
    </lineage>
</organism>
<feature type="region of interest" description="Disordered" evidence="9">
    <location>
        <begin position="309"/>
        <end position="348"/>
    </location>
</feature>
<sequence>MIATETIVPNKKLKIKFTNKRIEADTGIRSCVAGQHVSLAKTSVSGVKRGPIWTTEGQNVKRQKIDRSMMVQCAAILRRLMTHEVGWVFKQPVDPVALNIPDYFSIISHPMDLGTIKSKLEKNVYSGIEDFAADIRLTFSNAMLYNPPSNGVHVMAKKLSQIFEMSWKILEEKCNGDGSKVESGRSSSGQIKKVTHTPQKNGISAPLADRSADKRRIPSGEKVVRCSSEKDINRGTERSSGRACVSVNAKEPCSPALRKCSSCSSIACRCSLSSDLTHVSLSDISSDRSLGRGDRPCSVASRTDCQAKSLSTSQISKSDPDSDGAVSALDDENMCPSSQLITPTTDAASNEEWNTPVVDVPLSPKKALRAAMLKCRFADTILKAKQKTLLDHGDNKSNPKKLKQEKEILERRQREEKARIEAEIQAAEAASRLKAEIELKQQREREREAARVALAKVEKTITIEQNLEVLRELELLSGFKPSCYIFKRYKGRGIYVESSGQTDIRSPLERLGLFIKEEYLVDEDEDEEAILNGEEGEILDSD</sequence>
<dbReference type="InterPro" id="IPR037377">
    <property type="entry name" value="GTE_bromo"/>
</dbReference>
<dbReference type="PROSITE" id="PS50014">
    <property type="entry name" value="BROMODOMAIN_2"/>
    <property type="match status" value="1"/>
</dbReference>
<dbReference type="CDD" id="cd05506">
    <property type="entry name" value="Bromo_plant1"/>
    <property type="match status" value="1"/>
</dbReference>
<dbReference type="SUPFAM" id="SSF47370">
    <property type="entry name" value="Bromodomain"/>
    <property type="match status" value="1"/>
</dbReference>
<evidence type="ECO:0000256" key="2">
    <source>
        <dbReference type="ARBA" id="ARBA00023015"/>
    </source>
</evidence>
<dbReference type="STRING" id="3476.A0A2P5C0L8"/>
<evidence type="ECO:0000256" key="8">
    <source>
        <dbReference type="SAM" id="Coils"/>
    </source>
</evidence>
<keyword evidence="4 7" id="KW-0103">Bromodomain</keyword>
<comment type="subcellular location">
    <subcellularLocation>
        <location evidence="1">Nucleus</location>
    </subcellularLocation>
</comment>
<evidence type="ECO:0000256" key="5">
    <source>
        <dbReference type="ARBA" id="ARBA00023163"/>
    </source>
</evidence>
<dbReference type="PANTHER" id="PTHR46136">
    <property type="entry name" value="TRANSCRIPTION FACTOR GTE8"/>
    <property type="match status" value="1"/>
</dbReference>